<gene>
    <name evidence="3" type="ORF">DFH07DRAFT_833774</name>
</gene>
<sequence length="425" mass="45463">MPTATFTAPSTGPAKRKGRSTATLQKLYHRAARGFLLRDFPLVQTLNESAFALLAPPESEQGDELSPWRSKWDLLRITLETTAHAETSSSGPPAALIGTAFARSLALFSPLQQHTAANVPSAVIITLVYASLKLDAPDAGRAVIEQWFAARQLQHPLLEDEGGGYTKAVEAYVLHLLPRLEQWEYAAEFLAYESELPVDVRDGLRASLQALHAQAIAARLPPPPPSPVSAILVEERRPYSPTPSSSSSSSSLSSTASMGTVVPATPRPRSNLSKPTLTHSRSHSSSSATATPRASAAIPLPLVHSPPRTHSVPQRLFRPPVKTKPPTTYAVLRASLAPYLDVRLAVSLTTFLLLLVLPLLVRRRRARLTSTPTPPTGSGSATSGNVATADAVRRRLLAASASKNVIAQAWRVLVDTVRMGGSGLV</sequence>
<dbReference type="Proteomes" id="UP001215280">
    <property type="component" value="Unassembled WGS sequence"/>
</dbReference>
<dbReference type="EMBL" id="JARJLG010000103">
    <property type="protein sequence ID" value="KAJ7745490.1"/>
    <property type="molecule type" value="Genomic_DNA"/>
</dbReference>
<feature type="compositionally biased region" description="Low complexity" evidence="1">
    <location>
        <begin position="275"/>
        <end position="297"/>
    </location>
</feature>
<evidence type="ECO:0000313" key="3">
    <source>
        <dbReference type="EMBL" id="KAJ7745490.1"/>
    </source>
</evidence>
<feature type="compositionally biased region" description="Low complexity" evidence="1">
    <location>
        <begin position="242"/>
        <end position="257"/>
    </location>
</feature>
<keyword evidence="2" id="KW-0812">Transmembrane</keyword>
<feature type="compositionally biased region" description="Polar residues" evidence="1">
    <location>
        <begin position="1"/>
        <end position="10"/>
    </location>
</feature>
<evidence type="ECO:0000256" key="2">
    <source>
        <dbReference type="SAM" id="Phobius"/>
    </source>
</evidence>
<feature type="region of interest" description="Disordered" evidence="1">
    <location>
        <begin position="237"/>
        <end position="321"/>
    </location>
</feature>
<proteinExistence type="predicted"/>
<keyword evidence="2" id="KW-0472">Membrane</keyword>
<evidence type="ECO:0000256" key="1">
    <source>
        <dbReference type="SAM" id="MobiDB-lite"/>
    </source>
</evidence>
<keyword evidence="2" id="KW-1133">Transmembrane helix</keyword>
<comment type="caution">
    <text evidence="3">The sequence shown here is derived from an EMBL/GenBank/DDBJ whole genome shotgun (WGS) entry which is preliminary data.</text>
</comment>
<dbReference type="AlphaFoldDB" id="A0AAD7IME7"/>
<keyword evidence="4" id="KW-1185">Reference proteome</keyword>
<evidence type="ECO:0000313" key="4">
    <source>
        <dbReference type="Proteomes" id="UP001215280"/>
    </source>
</evidence>
<protein>
    <submittedName>
        <fullName evidence="3">Uncharacterized protein</fullName>
    </submittedName>
</protein>
<organism evidence="3 4">
    <name type="scientific">Mycena maculata</name>
    <dbReference type="NCBI Taxonomy" id="230809"/>
    <lineage>
        <taxon>Eukaryota</taxon>
        <taxon>Fungi</taxon>
        <taxon>Dikarya</taxon>
        <taxon>Basidiomycota</taxon>
        <taxon>Agaricomycotina</taxon>
        <taxon>Agaricomycetes</taxon>
        <taxon>Agaricomycetidae</taxon>
        <taxon>Agaricales</taxon>
        <taxon>Marasmiineae</taxon>
        <taxon>Mycenaceae</taxon>
        <taxon>Mycena</taxon>
    </lineage>
</organism>
<reference evidence="3" key="1">
    <citation type="submission" date="2023-03" db="EMBL/GenBank/DDBJ databases">
        <title>Massive genome expansion in bonnet fungi (Mycena s.s.) driven by repeated elements and novel gene families across ecological guilds.</title>
        <authorList>
            <consortium name="Lawrence Berkeley National Laboratory"/>
            <person name="Harder C.B."/>
            <person name="Miyauchi S."/>
            <person name="Viragh M."/>
            <person name="Kuo A."/>
            <person name="Thoen E."/>
            <person name="Andreopoulos B."/>
            <person name="Lu D."/>
            <person name="Skrede I."/>
            <person name="Drula E."/>
            <person name="Henrissat B."/>
            <person name="Morin E."/>
            <person name="Kohler A."/>
            <person name="Barry K."/>
            <person name="LaButti K."/>
            <person name="Morin E."/>
            <person name="Salamov A."/>
            <person name="Lipzen A."/>
            <person name="Mereny Z."/>
            <person name="Hegedus B."/>
            <person name="Baldrian P."/>
            <person name="Stursova M."/>
            <person name="Weitz H."/>
            <person name="Taylor A."/>
            <person name="Grigoriev I.V."/>
            <person name="Nagy L.G."/>
            <person name="Martin F."/>
            <person name="Kauserud H."/>
        </authorList>
    </citation>
    <scope>NUCLEOTIDE SEQUENCE</scope>
    <source>
        <strain evidence="3">CBHHK188m</strain>
    </source>
</reference>
<name>A0AAD7IME7_9AGAR</name>
<feature type="region of interest" description="Disordered" evidence="1">
    <location>
        <begin position="1"/>
        <end position="21"/>
    </location>
</feature>
<accession>A0AAD7IME7</accession>
<feature type="transmembrane region" description="Helical" evidence="2">
    <location>
        <begin position="342"/>
        <end position="361"/>
    </location>
</feature>